<evidence type="ECO:0000313" key="8">
    <source>
        <dbReference type="EMBL" id="EFX04666.1"/>
    </source>
</evidence>
<evidence type="ECO:0000256" key="4">
    <source>
        <dbReference type="ARBA" id="ARBA00022490"/>
    </source>
</evidence>
<keyword evidence="6 8" id="KW-0808">Transferase</keyword>
<comment type="subcellular location">
    <subcellularLocation>
        <location evidence="1">Cytoplasm</location>
    </subcellularLocation>
</comment>
<gene>
    <name evidence="8" type="ORF">CMQ_1594</name>
</gene>
<dbReference type="AlphaFoldDB" id="F0XF37"/>
<dbReference type="Pfam" id="PF01135">
    <property type="entry name" value="PCMT"/>
    <property type="match status" value="1"/>
</dbReference>
<dbReference type="InterPro" id="IPR000682">
    <property type="entry name" value="PCMT"/>
</dbReference>
<dbReference type="HOGENOM" id="CLU_055432_0_0_1"/>
<dbReference type="PANTHER" id="PTHR11579:SF0">
    <property type="entry name" value="PROTEIN-L-ISOASPARTATE(D-ASPARTATE) O-METHYLTRANSFERASE"/>
    <property type="match status" value="1"/>
</dbReference>
<dbReference type="Proteomes" id="UP000007796">
    <property type="component" value="Unassembled WGS sequence"/>
</dbReference>
<dbReference type="GO" id="GO:0005737">
    <property type="term" value="C:cytoplasm"/>
    <property type="evidence" value="ECO:0007669"/>
    <property type="project" value="UniProtKB-SubCell"/>
</dbReference>
<dbReference type="InParanoid" id="F0XF37"/>
<keyword evidence="4" id="KW-0963">Cytoplasm</keyword>
<dbReference type="GO" id="GO:0004719">
    <property type="term" value="F:protein-L-isoaspartate (D-aspartate) O-methyltransferase activity"/>
    <property type="evidence" value="ECO:0007669"/>
    <property type="project" value="UniProtKB-EC"/>
</dbReference>
<dbReference type="GeneID" id="25974489"/>
<keyword evidence="7" id="KW-0949">S-adenosyl-L-methionine</keyword>
<dbReference type="STRING" id="655863.F0XF37"/>
<accession>F0XF37</accession>
<dbReference type="RefSeq" id="XP_014174148.1">
    <property type="nucleotide sequence ID" value="XM_014318673.1"/>
</dbReference>
<keyword evidence="9" id="KW-1185">Reference proteome</keyword>
<evidence type="ECO:0000256" key="1">
    <source>
        <dbReference type="ARBA" id="ARBA00004496"/>
    </source>
</evidence>
<dbReference type="OrthoDB" id="73890at2759"/>
<protein>
    <recommendedName>
        <fullName evidence="3">protein-L-isoaspartate(D-aspartate) O-methyltransferase</fullName>
        <ecNumber evidence="3">2.1.1.77</ecNumber>
    </recommendedName>
</protein>
<dbReference type="CDD" id="cd02440">
    <property type="entry name" value="AdoMet_MTases"/>
    <property type="match status" value="1"/>
</dbReference>
<name>F0XF37_GROCL</name>
<evidence type="ECO:0000256" key="2">
    <source>
        <dbReference type="ARBA" id="ARBA00005369"/>
    </source>
</evidence>
<evidence type="ECO:0000256" key="7">
    <source>
        <dbReference type="ARBA" id="ARBA00022691"/>
    </source>
</evidence>
<dbReference type="PANTHER" id="PTHR11579">
    <property type="entry name" value="PROTEIN-L-ISOASPARTATE O-METHYLTRANSFERASE"/>
    <property type="match status" value="1"/>
</dbReference>
<dbReference type="Gene3D" id="3.40.50.150">
    <property type="entry name" value="Vaccinia Virus protein VP39"/>
    <property type="match status" value="1"/>
</dbReference>
<reference evidence="8 9" key="1">
    <citation type="journal article" date="2011" name="Proc. Natl. Acad. Sci. U.S.A.">
        <title>Genome and transcriptome analyses of the mountain pine beetle-fungal symbiont Grosmannia clavigera, a lodgepole pine pathogen.</title>
        <authorList>
            <person name="DiGuistini S."/>
            <person name="Wang Y."/>
            <person name="Liao N.Y."/>
            <person name="Taylor G."/>
            <person name="Tanguay P."/>
            <person name="Feau N."/>
            <person name="Henrissat B."/>
            <person name="Chan S.K."/>
            <person name="Hesse-Orce U."/>
            <person name="Alamouti S.M."/>
            <person name="Tsui C.K.M."/>
            <person name="Docking R.T."/>
            <person name="Levasseur A."/>
            <person name="Haridas S."/>
            <person name="Robertson G."/>
            <person name="Birol I."/>
            <person name="Holt R.A."/>
            <person name="Marra M.A."/>
            <person name="Hamelin R.C."/>
            <person name="Hirst M."/>
            <person name="Jones S.J.M."/>
            <person name="Bohlmann J."/>
            <person name="Breuil C."/>
        </authorList>
    </citation>
    <scope>NUCLEOTIDE SEQUENCE [LARGE SCALE GENOMIC DNA]</scope>
    <source>
        <strain evidence="9">kw1407 / UAMH 11150</strain>
    </source>
</reference>
<evidence type="ECO:0000256" key="5">
    <source>
        <dbReference type="ARBA" id="ARBA00022603"/>
    </source>
</evidence>
<dbReference type="eggNOG" id="KOG1661">
    <property type="taxonomic scope" value="Eukaryota"/>
</dbReference>
<proteinExistence type="inferred from homology"/>
<evidence type="ECO:0000256" key="6">
    <source>
        <dbReference type="ARBA" id="ARBA00022679"/>
    </source>
</evidence>
<evidence type="ECO:0000256" key="3">
    <source>
        <dbReference type="ARBA" id="ARBA00011890"/>
    </source>
</evidence>
<dbReference type="SUPFAM" id="SSF53335">
    <property type="entry name" value="S-adenosyl-L-methionine-dependent methyltransferases"/>
    <property type="match status" value="1"/>
</dbReference>
<dbReference type="GO" id="GO:0032259">
    <property type="term" value="P:methylation"/>
    <property type="evidence" value="ECO:0007669"/>
    <property type="project" value="UniProtKB-KW"/>
</dbReference>
<evidence type="ECO:0000313" key="9">
    <source>
        <dbReference type="Proteomes" id="UP000007796"/>
    </source>
</evidence>
<dbReference type="EMBL" id="GL629765">
    <property type="protein sequence ID" value="EFX04666.1"/>
    <property type="molecule type" value="Genomic_DNA"/>
</dbReference>
<keyword evidence="5 8" id="KW-0489">Methyltransferase</keyword>
<sequence>MAWRSSGATNEELVANLAGHGMLPSADTTSTAVDERARAAFLAVDRADYAPRRPYDDAPQGIGYGVTISAPHMHALAVKHLWPYVVPRAGERAPRVLDVGAGSGYLTHVLGEIVGDGGFVLGVEHIPALCRLAETNMRKSAGGRALLDSGRVVLAVGDGRRGAAALAGVEMDLVASDSRFDAIHVGAAATEAHQALIDQLRAPGRLFIPLEDVDSGLQHLWTIDKDVDGTVRRTRLFGVRYVPLTDAPEVL</sequence>
<dbReference type="InterPro" id="IPR029063">
    <property type="entry name" value="SAM-dependent_MTases_sf"/>
</dbReference>
<comment type="similarity">
    <text evidence="2">Belongs to the methyltransferase superfamily. L-isoaspartyl/D-aspartyl protein methyltransferase family.</text>
</comment>
<dbReference type="EC" id="2.1.1.77" evidence="3"/>
<organism evidence="9">
    <name type="scientific">Grosmannia clavigera (strain kw1407 / UAMH 11150)</name>
    <name type="common">Blue stain fungus</name>
    <name type="synonym">Graphiocladiella clavigera</name>
    <dbReference type="NCBI Taxonomy" id="655863"/>
    <lineage>
        <taxon>Eukaryota</taxon>
        <taxon>Fungi</taxon>
        <taxon>Dikarya</taxon>
        <taxon>Ascomycota</taxon>
        <taxon>Pezizomycotina</taxon>
        <taxon>Sordariomycetes</taxon>
        <taxon>Sordariomycetidae</taxon>
        <taxon>Ophiostomatales</taxon>
        <taxon>Ophiostomataceae</taxon>
        <taxon>Leptographium</taxon>
    </lineage>
</organism>